<gene>
    <name evidence="1" type="primary">ERD2_2</name>
    <name evidence="1" type="ORF">ATC70_004614</name>
</gene>
<reference evidence="1 2" key="1">
    <citation type="submission" date="2022-11" db="EMBL/GenBank/DDBJ databases">
        <title>Mucor velutinosus strain NIH1002 WGS.</title>
        <authorList>
            <person name="Subramanian P."/>
            <person name="Mullikin J.C."/>
            <person name="Segre J.A."/>
            <person name="Zelazny A.M."/>
        </authorList>
    </citation>
    <scope>NUCLEOTIDE SEQUENCE [LARGE SCALE GENOMIC DNA]</scope>
    <source>
        <strain evidence="1 2">NIH1002</strain>
    </source>
</reference>
<protein>
    <submittedName>
        <fullName evidence="1">Endoplasmic reticulum retention protein</fullName>
    </submittedName>
</protein>
<dbReference type="Proteomes" id="UP001304243">
    <property type="component" value="Unassembled WGS sequence"/>
</dbReference>
<proteinExistence type="predicted"/>
<evidence type="ECO:0000313" key="2">
    <source>
        <dbReference type="Proteomes" id="UP001304243"/>
    </source>
</evidence>
<sequence>MIFTPLMSPATCELCGQWMPGHSSSCPRSGVHPSQWTMDIVDPMNFQEYNDNSELTSFSHNWSHVYHLLDAENDDDYQEWISQWIANTRTHI</sequence>
<organism evidence="1 2">
    <name type="scientific">Mucor velutinosus</name>
    <dbReference type="NCBI Taxonomy" id="708070"/>
    <lineage>
        <taxon>Eukaryota</taxon>
        <taxon>Fungi</taxon>
        <taxon>Fungi incertae sedis</taxon>
        <taxon>Mucoromycota</taxon>
        <taxon>Mucoromycotina</taxon>
        <taxon>Mucoromycetes</taxon>
        <taxon>Mucorales</taxon>
        <taxon>Mucorineae</taxon>
        <taxon>Mucoraceae</taxon>
        <taxon>Mucor</taxon>
    </lineage>
</organism>
<dbReference type="AlphaFoldDB" id="A0AAN7DU08"/>
<dbReference type="RefSeq" id="XP_064688741.1">
    <property type="nucleotide sequence ID" value="XM_064823916.1"/>
</dbReference>
<dbReference type="GeneID" id="89948300"/>
<comment type="caution">
    <text evidence="1">The sequence shown here is derived from an EMBL/GenBank/DDBJ whole genome shotgun (WGS) entry which is preliminary data.</text>
</comment>
<name>A0AAN7DU08_9FUNG</name>
<keyword evidence="2" id="KW-1185">Reference proteome</keyword>
<evidence type="ECO:0000313" key="1">
    <source>
        <dbReference type="EMBL" id="KAK4522075.1"/>
    </source>
</evidence>
<accession>A0AAN7DU08</accession>
<dbReference type="EMBL" id="JASEJX010000001">
    <property type="protein sequence ID" value="KAK4522075.1"/>
    <property type="molecule type" value="Genomic_DNA"/>
</dbReference>